<protein>
    <submittedName>
        <fullName evidence="2">BTB/POZ domain containing protein</fullName>
    </submittedName>
</protein>
<feature type="domain" description="Potassium channel tetramerisation-type BTB" evidence="1">
    <location>
        <begin position="68"/>
        <end position="128"/>
    </location>
</feature>
<reference evidence="2" key="1">
    <citation type="journal article" date="2021" name="Sci. Rep.">
        <title>Diploid genomic architecture of Nitzschia inconspicua, an elite biomass production diatom.</title>
        <authorList>
            <person name="Oliver A."/>
            <person name="Podell S."/>
            <person name="Pinowska A."/>
            <person name="Traller J.C."/>
            <person name="Smith S.R."/>
            <person name="McClure R."/>
            <person name="Beliaev A."/>
            <person name="Bohutskyi P."/>
            <person name="Hill E.A."/>
            <person name="Rabines A."/>
            <person name="Zheng H."/>
            <person name="Allen L.Z."/>
            <person name="Kuo A."/>
            <person name="Grigoriev I.V."/>
            <person name="Allen A.E."/>
            <person name="Hazlebeck D."/>
            <person name="Allen E.E."/>
        </authorList>
    </citation>
    <scope>NUCLEOTIDE SEQUENCE</scope>
    <source>
        <strain evidence="2">Hildebrandi</strain>
    </source>
</reference>
<dbReference type="OrthoDB" id="45512at2759"/>
<dbReference type="Pfam" id="PF02214">
    <property type="entry name" value="BTB_2"/>
    <property type="match status" value="1"/>
</dbReference>
<accession>A0A9K3M1V4</accession>
<organism evidence="2 3">
    <name type="scientific">Nitzschia inconspicua</name>
    <dbReference type="NCBI Taxonomy" id="303405"/>
    <lineage>
        <taxon>Eukaryota</taxon>
        <taxon>Sar</taxon>
        <taxon>Stramenopiles</taxon>
        <taxon>Ochrophyta</taxon>
        <taxon>Bacillariophyta</taxon>
        <taxon>Bacillariophyceae</taxon>
        <taxon>Bacillariophycidae</taxon>
        <taxon>Bacillariales</taxon>
        <taxon>Bacillariaceae</taxon>
        <taxon>Nitzschia</taxon>
    </lineage>
</organism>
<dbReference type="InterPro" id="IPR045068">
    <property type="entry name" value="BACURD1-3"/>
</dbReference>
<name>A0A9K3M1V4_9STRA</name>
<dbReference type="PANTHER" id="PTHR11145:SF19">
    <property type="entry name" value="BTB DOMAIN-CONTAINING PROTEIN-RELATED"/>
    <property type="match status" value="1"/>
</dbReference>
<keyword evidence="3" id="KW-1185">Reference proteome</keyword>
<reference evidence="2" key="2">
    <citation type="submission" date="2021-04" db="EMBL/GenBank/DDBJ databases">
        <authorList>
            <person name="Podell S."/>
        </authorList>
    </citation>
    <scope>NUCLEOTIDE SEQUENCE</scope>
    <source>
        <strain evidence="2">Hildebrandi</strain>
    </source>
</reference>
<dbReference type="InterPro" id="IPR003131">
    <property type="entry name" value="T1-type_BTB"/>
</dbReference>
<gene>
    <name evidence="2" type="ORF">IV203_018856</name>
</gene>
<dbReference type="EMBL" id="JAGRRH010000003">
    <property type="protein sequence ID" value="KAG7372713.1"/>
    <property type="molecule type" value="Genomic_DNA"/>
</dbReference>
<sequence>MRQSILFLTRNQIPSGLRNCAAAGSKRLLSTESGESLPAVADQAANGNFVSSHQHTNIVRHGPGDGIITLNVGGKEFKTLQSTIQESTVLCQTVARAQANGEVLDQQIIFVDRDPTHFPLILTYLRNKTEGIAYNNKTMRKTVMGVPSIKLKKMAKRPQYVRLPQDQGQLQDLYVEAVHYNLTELQDQLCHTSIMVTVMSWFGGGNPFQQANEALKTVRRSLLAVAGTSGIFAAMQSEVDWMQEKLKGLLDQKGDDGKRGGGGTPALA</sequence>
<evidence type="ECO:0000313" key="2">
    <source>
        <dbReference type="EMBL" id="KAG7372713.1"/>
    </source>
</evidence>
<evidence type="ECO:0000313" key="3">
    <source>
        <dbReference type="Proteomes" id="UP000693970"/>
    </source>
</evidence>
<comment type="caution">
    <text evidence="2">The sequence shown here is derived from an EMBL/GenBank/DDBJ whole genome shotgun (WGS) entry which is preliminary data.</text>
</comment>
<dbReference type="GO" id="GO:0051260">
    <property type="term" value="P:protein homooligomerization"/>
    <property type="evidence" value="ECO:0007669"/>
    <property type="project" value="InterPro"/>
</dbReference>
<proteinExistence type="predicted"/>
<dbReference type="AlphaFoldDB" id="A0A9K3M1V4"/>
<dbReference type="PANTHER" id="PTHR11145">
    <property type="entry name" value="BTB/POZ DOMAIN-CONTAINING ADAPTER FOR CUL3-MEDIATED RHOA DEGRADATION PROTEIN FAMILY MEMBER"/>
    <property type="match status" value="1"/>
</dbReference>
<dbReference type="Proteomes" id="UP000693970">
    <property type="component" value="Unassembled WGS sequence"/>
</dbReference>
<evidence type="ECO:0000259" key="1">
    <source>
        <dbReference type="Pfam" id="PF02214"/>
    </source>
</evidence>